<dbReference type="Proteomes" id="UP000000768">
    <property type="component" value="Chromosome 1"/>
</dbReference>
<dbReference type="Pfam" id="PF00582">
    <property type="entry name" value="Usp"/>
    <property type="match status" value="1"/>
</dbReference>
<protein>
    <recommendedName>
        <fullName evidence="2">UspA domain-containing protein</fullName>
    </recommendedName>
</protein>
<dbReference type="InterPro" id="IPR006015">
    <property type="entry name" value="Universal_stress_UspA"/>
</dbReference>
<dbReference type="Gramene" id="EER93447">
    <property type="protein sequence ID" value="EER93447"/>
    <property type="gene ID" value="SORBI_3001G088600"/>
</dbReference>
<gene>
    <name evidence="3" type="ORF">SORBI_3001G088600</name>
</gene>
<name>C5X0B0_SORBI</name>
<dbReference type="eggNOG" id="ENOG502RXWD">
    <property type="taxonomic scope" value="Eukaryota"/>
</dbReference>
<dbReference type="OMA" id="SHHFAAF"/>
<reference evidence="3 4" key="1">
    <citation type="journal article" date="2009" name="Nature">
        <title>The Sorghum bicolor genome and the diversification of grasses.</title>
        <authorList>
            <person name="Paterson A.H."/>
            <person name="Bowers J.E."/>
            <person name="Bruggmann R."/>
            <person name="Dubchak I."/>
            <person name="Grimwood J."/>
            <person name="Gundlach H."/>
            <person name="Haberer G."/>
            <person name="Hellsten U."/>
            <person name="Mitros T."/>
            <person name="Poliakov A."/>
            <person name="Schmutz J."/>
            <person name="Spannagl M."/>
            <person name="Tang H."/>
            <person name="Wang X."/>
            <person name="Wicker T."/>
            <person name="Bharti A.K."/>
            <person name="Chapman J."/>
            <person name="Feltus F.A."/>
            <person name="Gowik U."/>
            <person name="Grigoriev I.V."/>
            <person name="Lyons E."/>
            <person name="Maher C.A."/>
            <person name="Martis M."/>
            <person name="Narechania A."/>
            <person name="Otillar R.P."/>
            <person name="Penning B.W."/>
            <person name="Salamov A.A."/>
            <person name="Wang Y."/>
            <person name="Zhang L."/>
            <person name="Carpita N.C."/>
            <person name="Freeling M."/>
            <person name="Gingle A.R."/>
            <person name="Hash C.T."/>
            <person name="Keller B."/>
            <person name="Klein P."/>
            <person name="Kresovich S."/>
            <person name="McCann M.C."/>
            <person name="Ming R."/>
            <person name="Peterson D.G."/>
            <person name="Mehboob-ur-Rahman"/>
            <person name="Ware D."/>
            <person name="Westhoff P."/>
            <person name="Mayer K.F."/>
            <person name="Messing J."/>
            <person name="Rokhsar D.S."/>
        </authorList>
    </citation>
    <scope>NUCLEOTIDE SEQUENCE [LARGE SCALE GENOMIC DNA]</scope>
    <source>
        <strain evidence="4">cv. BTx623</strain>
    </source>
</reference>
<dbReference type="InterPro" id="IPR006016">
    <property type="entry name" value="UspA"/>
</dbReference>
<organism evidence="3 4">
    <name type="scientific">Sorghum bicolor</name>
    <name type="common">Sorghum</name>
    <name type="synonym">Sorghum vulgare</name>
    <dbReference type="NCBI Taxonomy" id="4558"/>
    <lineage>
        <taxon>Eukaryota</taxon>
        <taxon>Viridiplantae</taxon>
        <taxon>Streptophyta</taxon>
        <taxon>Embryophyta</taxon>
        <taxon>Tracheophyta</taxon>
        <taxon>Spermatophyta</taxon>
        <taxon>Magnoliopsida</taxon>
        <taxon>Liliopsida</taxon>
        <taxon>Poales</taxon>
        <taxon>Poaceae</taxon>
        <taxon>PACMAD clade</taxon>
        <taxon>Panicoideae</taxon>
        <taxon>Andropogonodae</taxon>
        <taxon>Andropogoneae</taxon>
        <taxon>Sorghinae</taxon>
        <taxon>Sorghum</taxon>
    </lineage>
</organism>
<evidence type="ECO:0000256" key="1">
    <source>
        <dbReference type="SAM" id="MobiDB-lite"/>
    </source>
</evidence>
<feature type="region of interest" description="Disordered" evidence="1">
    <location>
        <begin position="1"/>
        <end position="21"/>
    </location>
</feature>
<keyword evidence="4" id="KW-1185">Reference proteome</keyword>
<accession>C5X0B0</accession>
<dbReference type="HOGENOM" id="CLU_393520_0_0_1"/>
<dbReference type="SUPFAM" id="SSF52402">
    <property type="entry name" value="Adenine nucleotide alpha hydrolases-like"/>
    <property type="match status" value="1"/>
</dbReference>
<feature type="domain" description="UspA" evidence="2">
    <location>
        <begin position="30"/>
        <end position="188"/>
    </location>
</feature>
<sequence length="193" mass="20482">MEQTDAVSGTPGAGVDGGERTSRKAATALKLVAAVDSSEESLHALSWALDNIVRCHPDATLVVVHAQHAVDHFAYPVAAHGINILVPSHASRPSCKSTAAESMRKAQEENSRRIVARALDICKERQVGATGTVVEGDAKEAICQAVERMHAGLLVLGSRGLGRIKRAFLGSVSDYLIHHACCPVLVVRPRPTK</sequence>
<dbReference type="AlphaFoldDB" id="C5X0B0"/>
<dbReference type="PANTHER" id="PTHR31964:SF124">
    <property type="entry name" value="ADENINE NUCLEOTIDE ALPHA HYDROLASES-LIKE SUPERFAMILY PROTEIN"/>
    <property type="match status" value="1"/>
</dbReference>
<evidence type="ECO:0000313" key="3">
    <source>
        <dbReference type="EMBL" id="EER93447.2"/>
    </source>
</evidence>
<evidence type="ECO:0000313" key="4">
    <source>
        <dbReference type="Proteomes" id="UP000000768"/>
    </source>
</evidence>
<dbReference type="PANTHER" id="PTHR31964">
    <property type="entry name" value="ADENINE NUCLEOTIDE ALPHA HYDROLASES-LIKE SUPERFAMILY PROTEIN"/>
    <property type="match status" value="1"/>
</dbReference>
<dbReference type="CDD" id="cd23659">
    <property type="entry name" value="USP_At3g01520-like"/>
    <property type="match status" value="1"/>
</dbReference>
<proteinExistence type="predicted"/>
<dbReference type="InterPro" id="IPR014729">
    <property type="entry name" value="Rossmann-like_a/b/a_fold"/>
</dbReference>
<reference evidence="4" key="2">
    <citation type="journal article" date="2018" name="Plant J.">
        <title>The Sorghum bicolor reference genome: improved assembly, gene annotations, a transcriptome atlas, and signatures of genome organization.</title>
        <authorList>
            <person name="McCormick R.F."/>
            <person name="Truong S.K."/>
            <person name="Sreedasyam A."/>
            <person name="Jenkins J."/>
            <person name="Shu S."/>
            <person name="Sims D."/>
            <person name="Kennedy M."/>
            <person name="Amirebrahimi M."/>
            <person name="Weers B.D."/>
            <person name="McKinley B."/>
            <person name="Mattison A."/>
            <person name="Morishige D.T."/>
            <person name="Grimwood J."/>
            <person name="Schmutz J."/>
            <person name="Mullet J.E."/>
        </authorList>
    </citation>
    <scope>NUCLEOTIDE SEQUENCE [LARGE SCALE GENOMIC DNA]</scope>
    <source>
        <strain evidence="4">cv. BTx623</strain>
    </source>
</reference>
<dbReference type="EMBL" id="CM000760">
    <property type="protein sequence ID" value="EER93447.2"/>
    <property type="molecule type" value="Genomic_DNA"/>
</dbReference>
<dbReference type="PRINTS" id="PR01438">
    <property type="entry name" value="UNVRSLSTRESS"/>
</dbReference>
<dbReference type="InParanoid" id="C5X0B0"/>
<dbReference type="Gene3D" id="3.40.50.620">
    <property type="entry name" value="HUPs"/>
    <property type="match status" value="1"/>
</dbReference>
<dbReference type="STRING" id="4558.C5X0B0"/>
<evidence type="ECO:0000259" key="2">
    <source>
        <dbReference type="Pfam" id="PF00582"/>
    </source>
</evidence>